<evidence type="ECO:0000256" key="2">
    <source>
        <dbReference type="ARBA" id="ARBA00009876"/>
    </source>
</evidence>
<organism evidence="12 13">
    <name type="scientific">Zonotrichia albicollis</name>
    <name type="common">White-throated sparrow</name>
    <name type="synonym">Fringilla albicollis</name>
    <dbReference type="NCBI Taxonomy" id="44394"/>
    <lineage>
        <taxon>Eukaryota</taxon>
        <taxon>Metazoa</taxon>
        <taxon>Chordata</taxon>
        <taxon>Craniata</taxon>
        <taxon>Vertebrata</taxon>
        <taxon>Euteleostomi</taxon>
        <taxon>Archelosauria</taxon>
        <taxon>Archosauria</taxon>
        <taxon>Dinosauria</taxon>
        <taxon>Saurischia</taxon>
        <taxon>Theropoda</taxon>
        <taxon>Coelurosauria</taxon>
        <taxon>Aves</taxon>
        <taxon>Neognathae</taxon>
        <taxon>Neoaves</taxon>
        <taxon>Telluraves</taxon>
        <taxon>Australaves</taxon>
        <taxon>Passeriformes</taxon>
        <taxon>Passerellidae</taxon>
        <taxon>Zonotrichia</taxon>
    </lineage>
</organism>
<accession>A0A8D2M5B2</accession>
<name>A0A8D2M5B2_ZONAL</name>
<proteinExistence type="inferred from homology"/>
<keyword evidence="3" id="KW-0240">DNA-directed RNA polymerase</keyword>
<comment type="subcellular location">
    <subcellularLocation>
        <location evidence="1">Nucleus</location>
    </subcellularLocation>
</comment>
<feature type="compositionally biased region" description="Polar residues" evidence="11">
    <location>
        <begin position="154"/>
        <end position="182"/>
    </location>
</feature>
<dbReference type="GO" id="GO:0003711">
    <property type="term" value="F:transcription elongation factor activity"/>
    <property type="evidence" value="ECO:0007669"/>
    <property type="project" value="InterPro"/>
</dbReference>
<evidence type="ECO:0000256" key="9">
    <source>
        <dbReference type="ARBA" id="ARBA00029649"/>
    </source>
</evidence>
<dbReference type="GO" id="GO:0016591">
    <property type="term" value="C:RNA polymerase II, holoenzyme"/>
    <property type="evidence" value="ECO:0007669"/>
    <property type="project" value="TreeGrafter"/>
</dbReference>
<dbReference type="GO" id="GO:0005635">
    <property type="term" value="C:nuclear envelope"/>
    <property type="evidence" value="ECO:0007669"/>
    <property type="project" value="TreeGrafter"/>
</dbReference>
<reference evidence="12" key="1">
    <citation type="submission" date="2025-08" db="UniProtKB">
        <authorList>
            <consortium name="Ensembl"/>
        </authorList>
    </citation>
    <scope>IDENTIFICATION</scope>
</reference>
<dbReference type="PRINTS" id="PR02085">
    <property type="entry name" value="POLR2GRINL1"/>
</dbReference>
<evidence type="ECO:0000256" key="4">
    <source>
        <dbReference type="ARBA" id="ARBA00022553"/>
    </source>
</evidence>
<reference evidence="12" key="2">
    <citation type="submission" date="2025-09" db="UniProtKB">
        <authorList>
            <consortium name="Ensembl"/>
        </authorList>
    </citation>
    <scope>IDENTIFICATION</scope>
</reference>
<evidence type="ECO:0000313" key="12">
    <source>
        <dbReference type="Ensembl" id="ENSZALP00000001912.1"/>
    </source>
</evidence>
<dbReference type="PANTHER" id="PTHR23171">
    <property type="entry name" value="GDOWN1"/>
    <property type="match status" value="1"/>
</dbReference>
<keyword evidence="7" id="KW-0539">Nucleus</keyword>
<keyword evidence="4" id="KW-0597">Phosphoprotein</keyword>
<keyword evidence="5" id="KW-0175">Coiled coil</keyword>
<feature type="compositionally biased region" description="Basic and acidic residues" evidence="11">
    <location>
        <begin position="106"/>
        <end position="121"/>
    </location>
</feature>
<evidence type="ECO:0000256" key="3">
    <source>
        <dbReference type="ARBA" id="ARBA00022478"/>
    </source>
</evidence>
<evidence type="ECO:0000256" key="6">
    <source>
        <dbReference type="ARBA" id="ARBA00023163"/>
    </source>
</evidence>
<dbReference type="InterPro" id="IPR051375">
    <property type="entry name" value="Tuftelin_GRINL1A/MYZAP/CCD68"/>
</dbReference>
<feature type="compositionally biased region" description="Polar residues" evidence="11">
    <location>
        <begin position="94"/>
        <end position="105"/>
    </location>
</feature>
<dbReference type="Ensembl" id="ENSZALT00000003486.1">
    <property type="protein sequence ID" value="ENSZALP00000001912.1"/>
    <property type="gene ID" value="ENSZALG00000002273.1"/>
</dbReference>
<evidence type="ECO:0000256" key="11">
    <source>
        <dbReference type="SAM" id="MobiDB-lite"/>
    </source>
</evidence>
<evidence type="ECO:0000256" key="5">
    <source>
        <dbReference type="ARBA" id="ARBA00023054"/>
    </source>
</evidence>
<comment type="similarity">
    <text evidence="2">Belongs to the GRINL1 family.</text>
</comment>
<dbReference type="Proteomes" id="UP000694413">
    <property type="component" value="Unassembled WGS sequence"/>
</dbReference>
<evidence type="ECO:0000256" key="10">
    <source>
        <dbReference type="ARBA" id="ARBA00033073"/>
    </source>
</evidence>
<dbReference type="GO" id="GO:0051685">
    <property type="term" value="P:maintenance of ER location"/>
    <property type="evidence" value="ECO:0007669"/>
    <property type="project" value="TreeGrafter"/>
</dbReference>
<dbReference type="AlphaFoldDB" id="A0A8D2M5B2"/>
<feature type="compositionally biased region" description="Low complexity" evidence="11">
    <location>
        <begin position="256"/>
        <end position="277"/>
    </location>
</feature>
<dbReference type="InterPro" id="IPR026213">
    <property type="entry name" value="GRINL1"/>
</dbReference>
<keyword evidence="13" id="KW-1185">Reference proteome</keyword>
<dbReference type="GO" id="GO:0006368">
    <property type="term" value="P:transcription elongation by RNA polymerase II"/>
    <property type="evidence" value="ECO:0007669"/>
    <property type="project" value="InterPro"/>
</dbReference>
<evidence type="ECO:0000256" key="8">
    <source>
        <dbReference type="ARBA" id="ARBA00024236"/>
    </source>
</evidence>
<protein>
    <recommendedName>
        <fullName evidence="8">DNA-directed RNA polymerase II subunit GRINL1A</fullName>
    </recommendedName>
    <alternativeName>
        <fullName evidence="10">DNA-directed RNA polymerase II subunit M</fullName>
    </alternativeName>
    <alternativeName>
        <fullName evidence="9">Glutamate receptor-like protein 1A</fullName>
    </alternativeName>
</protein>
<feature type="region of interest" description="Disordered" evidence="11">
    <location>
        <begin position="94"/>
        <end position="186"/>
    </location>
</feature>
<dbReference type="GO" id="GO:0031674">
    <property type="term" value="C:I band"/>
    <property type="evidence" value="ECO:0007669"/>
    <property type="project" value="TreeGrafter"/>
</dbReference>
<feature type="compositionally biased region" description="Polar residues" evidence="11">
    <location>
        <begin position="128"/>
        <end position="140"/>
    </location>
</feature>
<evidence type="ECO:0000313" key="13">
    <source>
        <dbReference type="Proteomes" id="UP000694413"/>
    </source>
</evidence>
<evidence type="ECO:0000256" key="1">
    <source>
        <dbReference type="ARBA" id="ARBA00004123"/>
    </source>
</evidence>
<sequence>MAAAPGLRGRALPELREMLRRQERLLADRKFIARLPDKGKKISDFAEKLRLAISQEEEVARTAELLSAVRLEFQAKQEEINISKQKVVLTEDTVNSADSSVVNENSDIKDISDTSPEREEKAEEDATNQRTQRKNNQAKTVTKDQDSFCEDVSKSSTSNHLTNDQQVSQSNTEDGTESTAALDNSKEALVDAFQRVTIADEENSEKVLEKEQDVAKHKGNVFGSQHPKTPHYIEVLEARAKNPIIKKPKFKTNALSGEQSGSSHGSSSSRSPGGLRSPVPPEERRLRDKKHLDDITAARLPPLHHSPAKLLSIEESIAIQIQQKEAYEEMQAKLAAQKLAERLNIKMLRFEPEGEASMQYREVRDEDYFSED</sequence>
<keyword evidence="6" id="KW-0804">Transcription</keyword>
<feature type="region of interest" description="Disordered" evidence="11">
    <location>
        <begin position="254"/>
        <end position="287"/>
    </location>
</feature>
<evidence type="ECO:0000256" key="7">
    <source>
        <dbReference type="ARBA" id="ARBA00023242"/>
    </source>
</evidence>
<dbReference type="Pfam" id="PF15328">
    <property type="entry name" value="GCOM2"/>
    <property type="match status" value="1"/>
</dbReference>
<dbReference type="GO" id="GO:0035556">
    <property type="term" value="P:intracellular signal transduction"/>
    <property type="evidence" value="ECO:0007669"/>
    <property type="project" value="TreeGrafter"/>
</dbReference>
<dbReference type="PANTHER" id="PTHR23171:SF5">
    <property type="entry name" value="DNA-DIRECTED RNA POLYMERASE II SUBUNIT GRINL1A"/>
    <property type="match status" value="1"/>
</dbReference>